<evidence type="ECO:0000313" key="4">
    <source>
        <dbReference type="Proteomes" id="UP000514509"/>
    </source>
</evidence>
<evidence type="ECO:0000259" key="2">
    <source>
        <dbReference type="Pfam" id="PF13649"/>
    </source>
</evidence>
<reference evidence="3 4" key="2">
    <citation type="submission" date="2020-08" db="EMBL/GenBank/DDBJ databases">
        <title>Adhaeribacter dokdonensis sp. nov., isolated from the rhizosphere of Elymus tsukushiensis, a plant native to the Dokdo Islands, Republic of Korea.</title>
        <authorList>
            <person name="Ghim S.Y."/>
        </authorList>
    </citation>
    <scope>NUCLEOTIDE SEQUENCE [LARGE SCALE GENOMIC DNA]</scope>
    <source>
        <strain evidence="3 4">KUDC8001</strain>
    </source>
</reference>
<dbReference type="Pfam" id="PF13649">
    <property type="entry name" value="Methyltransf_25"/>
    <property type="match status" value="1"/>
</dbReference>
<dbReference type="Gene3D" id="2.20.25.110">
    <property type="entry name" value="S-adenosyl-L-methionine-dependent methyltransferases"/>
    <property type="match status" value="1"/>
</dbReference>
<dbReference type="GO" id="GO:0008168">
    <property type="term" value="F:methyltransferase activity"/>
    <property type="evidence" value="ECO:0007669"/>
    <property type="project" value="UniProtKB-KW"/>
</dbReference>
<dbReference type="AlphaFoldDB" id="A0A7L7LFP5"/>
<dbReference type="EMBL" id="CP055153">
    <property type="protein sequence ID" value="QMU31686.1"/>
    <property type="molecule type" value="Genomic_DNA"/>
</dbReference>
<dbReference type="InterPro" id="IPR041698">
    <property type="entry name" value="Methyltransf_25"/>
</dbReference>
<reference evidence="3 4" key="1">
    <citation type="submission" date="2020-06" db="EMBL/GenBank/DDBJ databases">
        <authorList>
            <person name="Hwang Y.J."/>
        </authorList>
    </citation>
    <scope>NUCLEOTIDE SEQUENCE [LARGE SCALE GENOMIC DNA]</scope>
    <source>
        <strain evidence="3 4">KUDC8001</strain>
    </source>
</reference>
<organism evidence="3 4">
    <name type="scientific">Adhaeribacter radiodurans</name>
    <dbReference type="NCBI Taxonomy" id="2745197"/>
    <lineage>
        <taxon>Bacteria</taxon>
        <taxon>Pseudomonadati</taxon>
        <taxon>Bacteroidota</taxon>
        <taxon>Cytophagia</taxon>
        <taxon>Cytophagales</taxon>
        <taxon>Hymenobacteraceae</taxon>
        <taxon>Adhaeribacter</taxon>
    </lineage>
</organism>
<sequence length="247" mass="29086">MPMHQQEEEWFSTWLNSPYYDLLYKNNDVLEAQTFITNLIGHLQTKLTYRLLEMGCGKGQHALFLNKKGFNVTGLDISEQNIAFAQQFENEKLHFYQHDMRDIFRTAYYDLILNLFTNFGHFNSETENVVALRSTVAAIKPGGKLVLDFMNTNYAIRHLVHTEEKETEGVHFNISRKVEKGYIVKTISIKDADQSHTFHEKVRALTYDHFMEYFRMTSLRMVNVFGSYSLEPYHPETSERMIFILKK</sequence>
<feature type="domain" description="Methyltransferase" evidence="2">
    <location>
        <begin position="52"/>
        <end position="143"/>
    </location>
</feature>
<dbReference type="Proteomes" id="UP000514509">
    <property type="component" value="Chromosome"/>
</dbReference>
<evidence type="ECO:0000256" key="1">
    <source>
        <dbReference type="ARBA" id="ARBA00022679"/>
    </source>
</evidence>
<protein>
    <submittedName>
        <fullName evidence="3">Class I SAM-dependent methyltransferase</fullName>
    </submittedName>
</protein>
<gene>
    <name evidence="3" type="ORF">HUW48_24485</name>
</gene>
<keyword evidence="1 3" id="KW-0808">Transferase</keyword>
<dbReference type="KEGG" id="add:HUW48_24485"/>
<keyword evidence="4" id="KW-1185">Reference proteome</keyword>
<dbReference type="GO" id="GO:0032259">
    <property type="term" value="P:methylation"/>
    <property type="evidence" value="ECO:0007669"/>
    <property type="project" value="UniProtKB-KW"/>
</dbReference>
<name>A0A7L7LFP5_9BACT</name>
<dbReference type="PANTHER" id="PTHR43861">
    <property type="entry name" value="TRANS-ACONITATE 2-METHYLTRANSFERASE-RELATED"/>
    <property type="match status" value="1"/>
</dbReference>
<accession>A0A7L7LFP5</accession>
<dbReference type="Gene3D" id="3.40.50.150">
    <property type="entry name" value="Vaccinia Virus protein VP39"/>
    <property type="match status" value="1"/>
</dbReference>
<dbReference type="CDD" id="cd02440">
    <property type="entry name" value="AdoMet_MTases"/>
    <property type="match status" value="1"/>
</dbReference>
<dbReference type="SUPFAM" id="SSF53335">
    <property type="entry name" value="S-adenosyl-L-methionine-dependent methyltransferases"/>
    <property type="match status" value="1"/>
</dbReference>
<keyword evidence="3" id="KW-0489">Methyltransferase</keyword>
<dbReference type="InterPro" id="IPR029063">
    <property type="entry name" value="SAM-dependent_MTases_sf"/>
</dbReference>
<evidence type="ECO:0000313" key="3">
    <source>
        <dbReference type="EMBL" id="QMU31686.1"/>
    </source>
</evidence>
<proteinExistence type="predicted"/>